<dbReference type="EMBL" id="CP002116">
    <property type="protein sequence ID" value="ADK79301.1"/>
    <property type="molecule type" value="Genomic_DNA"/>
</dbReference>
<feature type="transmembrane region" description="Helical" evidence="1">
    <location>
        <begin position="224"/>
        <end position="245"/>
    </location>
</feature>
<keyword evidence="1" id="KW-0812">Transmembrane</keyword>
<keyword evidence="1" id="KW-0472">Membrane</keyword>
<dbReference type="STRING" id="573413.Spirs_0144"/>
<name>E1R8F7_SEDSS</name>
<dbReference type="OrthoDB" id="9818401at2"/>
<feature type="transmembrane region" description="Helical" evidence="1">
    <location>
        <begin position="292"/>
        <end position="311"/>
    </location>
</feature>
<keyword evidence="1" id="KW-1133">Transmembrane helix</keyword>
<feature type="transmembrane region" description="Helical" evidence="1">
    <location>
        <begin position="12"/>
        <end position="33"/>
    </location>
</feature>
<evidence type="ECO:0000313" key="2">
    <source>
        <dbReference type="EMBL" id="ADK79301.1"/>
    </source>
</evidence>
<dbReference type="HOGENOM" id="CLU_868520_0_0_12"/>
<evidence type="ECO:0000256" key="1">
    <source>
        <dbReference type="SAM" id="Phobius"/>
    </source>
</evidence>
<proteinExistence type="predicted"/>
<reference evidence="2 3" key="1">
    <citation type="journal article" date="2010" name="Stand. Genomic Sci.">
        <title>Complete genome sequence of Spirochaeta smaragdinae type strain (SEBR 4228).</title>
        <authorList>
            <person name="Mavromatis K."/>
            <person name="Yasawong M."/>
            <person name="Chertkov O."/>
            <person name="Lapidus A."/>
            <person name="Lucas S."/>
            <person name="Nolan M."/>
            <person name="Del Rio T.G."/>
            <person name="Tice H."/>
            <person name="Cheng J.F."/>
            <person name="Pitluck S."/>
            <person name="Liolios K."/>
            <person name="Ivanova N."/>
            <person name="Tapia R."/>
            <person name="Han C."/>
            <person name="Bruce D."/>
            <person name="Goodwin L."/>
            <person name="Pati A."/>
            <person name="Chen A."/>
            <person name="Palaniappan K."/>
            <person name="Land M."/>
            <person name="Hauser L."/>
            <person name="Chang Y.J."/>
            <person name="Jeffries C.D."/>
            <person name="Detter J.C."/>
            <person name="Rohde M."/>
            <person name="Brambilla E."/>
            <person name="Spring S."/>
            <person name="Goker M."/>
            <person name="Sikorski J."/>
            <person name="Woyke T."/>
            <person name="Bristow J."/>
            <person name="Eisen J.A."/>
            <person name="Markowitz V."/>
            <person name="Hugenholtz P."/>
            <person name="Klenk H.P."/>
            <person name="Kyrpides N.C."/>
        </authorList>
    </citation>
    <scope>NUCLEOTIDE SEQUENCE [LARGE SCALE GENOMIC DNA]</scope>
    <source>
        <strain evidence="3">DSM 11293 / JCM 15392 / SEBR 4228</strain>
    </source>
</reference>
<feature type="transmembrane region" description="Helical" evidence="1">
    <location>
        <begin position="252"/>
        <end position="272"/>
    </location>
</feature>
<gene>
    <name evidence="2" type="ordered locus">Spirs_0144</name>
</gene>
<dbReference type="RefSeq" id="WP_013252765.1">
    <property type="nucleotide sequence ID" value="NC_014364.1"/>
</dbReference>
<organism evidence="2 3">
    <name type="scientific">Sediminispirochaeta smaragdinae (strain DSM 11293 / JCM 15392 / SEBR 4228)</name>
    <name type="common">Spirochaeta smaragdinae</name>
    <dbReference type="NCBI Taxonomy" id="573413"/>
    <lineage>
        <taxon>Bacteria</taxon>
        <taxon>Pseudomonadati</taxon>
        <taxon>Spirochaetota</taxon>
        <taxon>Spirochaetia</taxon>
        <taxon>Spirochaetales</taxon>
        <taxon>Spirochaetaceae</taxon>
        <taxon>Sediminispirochaeta</taxon>
    </lineage>
</organism>
<protein>
    <submittedName>
        <fullName evidence="2">Uncharacterized protein</fullName>
    </submittedName>
</protein>
<feature type="transmembrane region" description="Helical" evidence="1">
    <location>
        <begin position="84"/>
        <end position="105"/>
    </location>
</feature>
<sequence>MVKKIILTPFVHLLWFLVVFIVVFFFIVTYGTVVSSLPGTPNPSLFPIAADALWDAFLIAMPLSLFLVIFFIRRRRSFRFLSGIITLVTATLLYAACFIALQTLIAPSQIRNDRGPRQLFVEGMFHRFGDVSLYPFTVKDDGSPGESLLIRPGENPCFSLQSGFSLQRSGAGVSLVASDGYRLSSPMVNPVVEPYIEPPAIVLRLSYDLETSRDVLLRAREDGLMFFLLMIGVQCWFCIQSWVIVRAGRWPLMNAVLGIGLFWLFLRAHWFFVSDLWLRFLDWLPSSLPYTAITAGAFFFLALPLFFWNIFSSGEAAGHE</sequence>
<dbReference type="AlphaFoldDB" id="E1R8F7"/>
<accession>E1R8F7</accession>
<keyword evidence="3" id="KW-1185">Reference proteome</keyword>
<feature type="transmembrane region" description="Helical" evidence="1">
    <location>
        <begin position="53"/>
        <end position="72"/>
    </location>
</feature>
<evidence type="ECO:0000313" key="3">
    <source>
        <dbReference type="Proteomes" id="UP000002318"/>
    </source>
</evidence>
<dbReference type="KEGG" id="ssm:Spirs_0144"/>
<dbReference type="Proteomes" id="UP000002318">
    <property type="component" value="Chromosome"/>
</dbReference>